<dbReference type="Proteomes" id="UP000287372">
    <property type="component" value="Segment"/>
</dbReference>
<reference evidence="1 2" key="1">
    <citation type="submission" date="2018-12" db="EMBL/GenBank/DDBJ databases">
        <authorList>
            <person name="Lieu J.K."/>
            <person name="Tian C.Z."/>
            <person name="Hsaio W.J."/>
            <person name="Shaffer C.D."/>
            <person name="Weston-Hafer K.A."/>
            <person name="Russell D.A."/>
            <person name="Pope W.H."/>
            <person name="Jacobs-Sera D."/>
            <person name="Hendrix R.W."/>
            <person name="Hatfull G.F."/>
        </authorList>
    </citation>
    <scope>NUCLEOTIDE SEQUENCE [LARGE SCALE GENOMIC DNA]</scope>
</reference>
<gene>
    <name evidence="1" type="primary">7</name>
    <name evidence="1" type="ORF">SEA_HIYAA_7</name>
</gene>
<evidence type="ECO:0000313" key="1">
    <source>
        <dbReference type="EMBL" id="AZS06647.1"/>
    </source>
</evidence>
<dbReference type="GeneID" id="55009785"/>
<protein>
    <submittedName>
        <fullName evidence="1">Major capsid protein</fullName>
    </submittedName>
</protein>
<organism evidence="1 2">
    <name type="scientific">Streptomyces phage Hiyaa</name>
    <dbReference type="NCBI Taxonomy" id="2499072"/>
    <lineage>
        <taxon>Viruses</taxon>
        <taxon>Duplodnaviria</taxon>
        <taxon>Heunggongvirae</taxon>
        <taxon>Uroviricota</taxon>
        <taxon>Caudoviricetes</taxon>
        <taxon>Hiyaavirus</taxon>
        <taxon>Hiyaavirus hiyaa</taxon>
    </lineage>
</organism>
<dbReference type="EMBL" id="MK279841">
    <property type="protein sequence ID" value="AZS06647.1"/>
    <property type="molecule type" value="Genomic_DNA"/>
</dbReference>
<sequence>MANTFLTPDIIARAALATLYETTVMPNLVYRDYESEFQQVGDTITIRKPTTFTAQEYNRQDGIVVQNATETGVPLTLNHFADVSFAVTSEDLTLNILDFGEQLLNPAMEAISQKIDRDLHADAVANVTQEVGVVGGTNPPLPGTNEYAWDNPRVAIDAGRVLTQRNVPTNNRRIVIGPITQAAWLGDDLFNRADARGDTEGLREANLGRRVFGFDPYVSQNVTPPTAVSGESSTEVGLAFHNTAIALAFRPLALPRGAQNAAIANYKGFGLRVVYDYDIDQKQDVVSIDCLYGTKVIDPNRAVLIKGADNA</sequence>
<dbReference type="RefSeq" id="YP_009818443.1">
    <property type="nucleotide sequence ID" value="NC_048139.1"/>
</dbReference>
<evidence type="ECO:0000313" key="2">
    <source>
        <dbReference type="Proteomes" id="UP000287372"/>
    </source>
</evidence>
<proteinExistence type="predicted"/>
<name>A0A3S9U8K4_9CAUD</name>
<accession>A0A3S9U8K4</accession>
<dbReference type="KEGG" id="vg:55009785"/>
<keyword evidence="2" id="KW-1185">Reference proteome</keyword>